<organism evidence="2 3">
    <name type="scientific">Streptosporangium carneum</name>
    <dbReference type="NCBI Taxonomy" id="47481"/>
    <lineage>
        <taxon>Bacteria</taxon>
        <taxon>Bacillati</taxon>
        <taxon>Actinomycetota</taxon>
        <taxon>Actinomycetes</taxon>
        <taxon>Streptosporangiales</taxon>
        <taxon>Streptosporangiaceae</taxon>
        <taxon>Streptosporangium</taxon>
    </lineage>
</organism>
<keyword evidence="3" id="KW-1185">Reference proteome</keyword>
<reference evidence="2" key="1">
    <citation type="journal article" date="2014" name="Int. J. Syst. Evol. Microbiol.">
        <title>Complete genome sequence of Corynebacterium casei LMG S-19264T (=DSM 44701T), isolated from a smear-ripened cheese.</title>
        <authorList>
            <consortium name="US DOE Joint Genome Institute (JGI-PGF)"/>
            <person name="Walter F."/>
            <person name="Albersmeier A."/>
            <person name="Kalinowski J."/>
            <person name="Ruckert C."/>
        </authorList>
    </citation>
    <scope>NUCLEOTIDE SEQUENCE</scope>
    <source>
        <strain evidence="2">VKM Ac-2007</strain>
    </source>
</reference>
<feature type="compositionally biased region" description="Low complexity" evidence="1">
    <location>
        <begin position="440"/>
        <end position="453"/>
    </location>
</feature>
<evidence type="ECO:0000313" key="3">
    <source>
        <dbReference type="Proteomes" id="UP001143474"/>
    </source>
</evidence>
<protein>
    <submittedName>
        <fullName evidence="2">Uncharacterized protein</fullName>
    </submittedName>
</protein>
<dbReference type="EMBL" id="BSEV01000019">
    <property type="protein sequence ID" value="GLK12857.1"/>
    <property type="molecule type" value="Genomic_DNA"/>
</dbReference>
<feature type="compositionally biased region" description="Pro residues" evidence="1">
    <location>
        <begin position="289"/>
        <end position="299"/>
    </location>
</feature>
<feature type="compositionally biased region" description="Pro residues" evidence="1">
    <location>
        <begin position="228"/>
        <end position="238"/>
    </location>
</feature>
<accession>A0A9W6I675</accession>
<evidence type="ECO:0000256" key="1">
    <source>
        <dbReference type="SAM" id="MobiDB-lite"/>
    </source>
</evidence>
<feature type="region of interest" description="Disordered" evidence="1">
    <location>
        <begin position="69"/>
        <end position="111"/>
    </location>
</feature>
<feature type="compositionally biased region" description="Basic and acidic residues" evidence="1">
    <location>
        <begin position="486"/>
        <end position="503"/>
    </location>
</feature>
<comment type="caution">
    <text evidence="2">The sequence shown here is derived from an EMBL/GenBank/DDBJ whole genome shotgun (WGS) entry which is preliminary data.</text>
</comment>
<feature type="compositionally biased region" description="Low complexity" evidence="1">
    <location>
        <begin position="239"/>
        <end position="252"/>
    </location>
</feature>
<reference evidence="2" key="2">
    <citation type="submission" date="2023-01" db="EMBL/GenBank/DDBJ databases">
        <authorList>
            <person name="Sun Q."/>
            <person name="Evtushenko L."/>
        </authorList>
    </citation>
    <scope>NUCLEOTIDE SEQUENCE</scope>
    <source>
        <strain evidence="2">VKM Ac-2007</strain>
    </source>
</reference>
<proteinExistence type="predicted"/>
<gene>
    <name evidence="2" type="ORF">GCM10017600_62670</name>
</gene>
<dbReference type="AlphaFoldDB" id="A0A9W6I675"/>
<name>A0A9W6I675_9ACTN</name>
<feature type="compositionally biased region" description="Polar residues" evidence="1">
    <location>
        <begin position="400"/>
        <end position="416"/>
    </location>
</feature>
<feature type="region of interest" description="Disordered" evidence="1">
    <location>
        <begin position="139"/>
        <end position="503"/>
    </location>
</feature>
<evidence type="ECO:0000313" key="2">
    <source>
        <dbReference type="EMBL" id="GLK12857.1"/>
    </source>
</evidence>
<feature type="compositionally biased region" description="Low complexity" evidence="1">
    <location>
        <begin position="354"/>
        <end position="363"/>
    </location>
</feature>
<feature type="compositionally biased region" description="Pro residues" evidence="1">
    <location>
        <begin position="341"/>
        <end position="353"/>
    </location>
</feature>
<feature type="compositionally biased region" description="Pro residues" evidence="1">
    <location>
        <begin position="264"/>
        <end position="275"/>
    </location>
</feature>
<feature type="compositionally biased region" description="Pro residues" evidence="1">
    <location>
        <begin position="178"/>
        <end position="187"/>
    </location>
</feature>
<dbReference type="Proteomes" id="UP001143474">
    <property type="component" value="Unassembled WGS sequence"/>
</dbReference>
<sequence>MPSFGEVFFDERGQERVLRVTWHEGTLVLSLWRGEMCTASFRMPMNDVGRLVDTLDEGFVEAGGQYPDEVGEHGHPTDQATYQDHGEFPGTGQYARPRPEDYAGQQQYSDPAATQVVPAAEEQRPVAALSPTDVLVARGGVPPLDRSQERAAGYGHADAVPRENMIVNDSLSYGQPQPVEPLGPGPGEPAYQMPGDLYPPQQQPDLYGAPPQQPDPYGAPQGRQPDPYGAPPQQPDPFAPQGQQPDPFAQQGHRPADPYGMPGQPDPYGAPPQQPDPYGAPQGRQPDPYGAPPQQPDPFAPQGQHSDPFAQQGHRPDPYGMPAQGQQPDAYGLPSQQPDPYGAPPQQPDPYGAPPQQAADPYATQNVRQRPGGSFTPRIDQFVDQFPPSPQQAVPDPYATTGQSTDPSGFPAQQTPYPAGQPDSYGYPAPSQPDPYAFGAQQPVQPAPQAGHPADLRDLYGSPPAYQQEVDPSDPLGIFGGQQSDQRPRPEQRYDEREERRDW</sequence>